<dbReference type="InterPro" id="IPR032567">
    <property type="entry name" value="RTL1-rel"/>
</dbReference>
<feature type="region of interest" description="Disordered" evidence="1">
    <location>
        <begin position="780"/>
        <end position="808"/>
    </location>
</feature>
<evidence type="ECO:0000256" key="1">
    <source>
        <dbReference type="SAM" id="MobiDB-lite"/>
    </source>
</evidence>
<protein>
    <recommendedName>
        <fullName evidence="3">Reverse transcriptase domain-containing protein</fullName>
    </recommendedName>
</protein>
<feature type="compositionally biased region" description="Low complexity" evidence="1">
    <location>
        <begin position="856"/>
        <end position="866"/>
    </location>
</feature>
<dbReference type="AlphaFoldDB" id="A0A6L2KZD2"/>
<dbReference type="SUPFAM" id="SSF56672">
    <property type="entry name" value="DNA/RNA polymerases"/>
    <property type="match status" value="1"/>
</dbReference>
<comment type="caution">
    <text evidence="2">The sequence shown here is derived from an EMBL/GenBank/DDBJ whole genome shotgun (WGS) entry which is preliminary data.</text>
</comment>
<dbReference type="Pfam" id="PF08284">
    <property type="entry name" value="RVP_2"/>
    <property type="match status" value="1"/>
</dbReference>
<dbReference type="Gene3D" id="2.40.70.10">
    <property type="entry name" value="Acid Proteases"/>
    <property type="match status" value="1"/>
</dbReference>
<feature type="region of interest" description="Disordered" evidence="1">
    <location>
        <begin position="842"/>
        <end position="876"/>
    </location>
</feature>
<accession>A0A6L2KZD2</accession>
<dbReference type="CDD" id="cd00303">
    <property type="entry name" value="retropepsin_like"/>
    <property type="match status" value="1"/>
</dbReference>
<name>A0A6L2KZD2_TANCI</name>
<proteinExistence type="predicted"/>
<dbReference type="PANTHER" id="PTHR15503">
    <property type="entry name" value="LDOC1 RELATED"/>
    <property type="match status" value="1"/>
</dbReference>
<dbReference type="EMBL" id="BKCJ010003288">
    <property type="protein sequence ID" value="GEU54160.1"/>
    <property type="molecule type" value="Genomic_DNA"/>
</dbReference>
<evidence type="ECO:0008006" key="3">
    <source>
        <dbReference type="Google" id="ProtNLM"/>
    </source>
</evidence>
<reference evidence="2" key="1">
    <citation type="journal article" date="2019" name="Sci. Rep.">
        <title>Draft genome of Tanacetum cinerariifolium, the natural source of mosquito coil.</title>
        <authorList>
            <person name="Yamashiro T."/>
            <person name="Shiraishi A."/>
            <person name="Satake H."/>
            <person name="Nakayama K."/>
        </authorList>
    </citation>
    <scope>NUCLEOTIDE SEQUENCE</scope>
</reference>
<sequence>MLHRPMLQGLEKNHTEEPNLCALNATSTMMDHVVPNAATARRLAIAQDCRNQAANPNYNNNNNNNNRRATVAYQGVLTCFECGAQCHYKRNCLRLGNRDQGNQNQTGNGNAMARAYGLGIAGGNLNANVVMGTFLLNNHCASILFDTGADKSFVSTAFSSLININPSTLEYSYDIELADGQIIRVNTVIRGCTLNLLYHPFNIDLMPVELDSFDVIVGMDWLKTYHAMIVCDEKIVRVLFKNETLIIRYKSKENQLEDVPIVRDFSEVFPKDLPGLPPNRQVEFQIDLIPGAAPVARAPYRLAPSEMKELSDQLDCVCSKGNVEDKTLVPKPPENYARCTRCGHPVDGPYCQGCALLRQELKANLVTHSLDFQNTSEPSNDNTNVYNAPREPFVVKQDHNSLNDSLSLSENSSQSPPHINHCCYECGDPLDGIFYKRCTCTKCGSGLSKGLCYICGNNQNSLNDSLSLSENSSQSPPHINHCCYECGDPLDGIFYKRCTYFQSVPQQYPCCDDCGVTHEAYQCQPMNEVYYYGQNSCYDSTSIGFDQSQPQKYAVNHPIFNAHNDYLDSQIQLNSTLAKLTEQMTSFTSLCEMACQIFQKKQEEKQLEEERAAKAQNWKLPFCFDDDDDKERTDSVKDNIIFGLPPFSAFTPNEPVLSTEEPDNSLSMGDEHLDTILATESNEVIKSGVENLIPIPSESEGIPEHKCNVPFHDNSPPLDASPPDSELVSLEVMEIVIPEVEPNSRDFTKDVVEDISTTKEPQVHNALPTYPTLQLNMKFQHSSERKPRKGQNQIKTGQKQEAEGGGGEEVMEAAGWWWMAMAGDVGGGDGDVEIRMMLAGARTTPPPPRHCHHDNSTTTATPLPTSSSPPPHHVSNHKNVRLIYSTKGASGSTSQAPGVRSFGSDHHQGCVGFDIESEKGALGFG</sequence>
<gene>
    <name evidence="2" type="ORF">Tci_026138</name>
</gene>
<dbReference type="SUPFAM" id="SSF50630">
    <property type="entry name" value="Acid proteases"/>
    <property type="match status" value="1"/>
</dbReference>
<organism evidence="2">
    <name type="scientific">Tanacetum cinerariifolium</name>
    <name type="common">Dalmatian daisy</name>
    <name type="synonym">Chrysanthemum cinerariifolium</name>
    <dbReference type="NCBI Taxonomy" id="118510"/>
    <lineage>
        <taxon>Eukaryota</taxon>
        <taxon>Viridiplantae</taxon>
        <taxon>Streptophyta</taxon>
        <taxon>Embryophyta</taxon>
        <taxon>Tracheophyta</taxon>
        <taxon>Spermatophyta</taxon>
        <taxon>Magnoliopsida</taxon>
        <taxon>eudicotyledons</taxon>
        <taxon>Gunneridae</taxon>
        <taxon>Pentapetalae</taxon>
        <taxon>asterids</taxon>
        <taxon>campanulids</taxon>
        <taxon>Asterales</taxon>
        <taxon>Asteraceae</taxon>
        <taxon>Asteroideae</taxon>
        <taxon>Anthemideae</taxon>
        <taxon>Anthemidinae</taxon>
        <taxon>Tanacetum</taxon>
    </lineage>
</organism>
<evidence type="ECO:0000313" key="2">
    <source>
        <dbReference type="EMBL" id="GEU54160.1"/>
    </source>
</evidence>
<feature type="compositionally biased region" description="Polar residues" evidence="1">
    <location>
        <begin position="790"/>
        <end position="799"/>
    </location>
</feature>
<dbReference type="InterPro" id="IPR021109">
    <property type="entry name" value="Peptidase_aspartic_dom_sf"/>
</dbReference>
<dbReference type="InterPro" id="IPR043502">
    <property type="entry name" value="DNA/RNA_pol_sf"/>
</dbReference>
<dbReference type="PANTHER" id="PTHR15503:SF45">
    <property type="entry name" value="RNA-DIRECTED DNA POLYMERASE HOMOLOG"/>
    <property type="match status" value="1"/>
</dbReference>